<keyword evidence="1" id="KW-1133">Transmembrane helix</keyword>
<reference evidence="2 3" key="1">
    <citation type="submission" date="2019-02" db="EMBL/GenBank/DDBJ databases">
        <title>Deep-cultivation of Planctomycetes and their phenomic and genomic characterization uncovers novel biology.</title>
        <authorList>
            <person name="Wiegand S."/>
            <person name="Jogler M."/>
            <person name="Boedeker C."/>
            <person name="Pinto D."/>
            <person name="Vollmers J."/>
            <person name="Rivas-Marin E."/>
            <person name="Kohn T."/>
            <person name="Peeters S.H."/>
            <person name="Heuer A."/>
            <person name="Rast P."/>
            <person name="Oberbeckmann S."/>
            <person name="Bunk B."/>
            <person name="Jeske O."/>
            <person name="Meyerdierks A."/>
            <person name="Storesund J.E."/>
            <person name="Kallscheuer N."/>
            <person name="Luecker S."/>
            <person name="Lage O.M."/>
            <person name="Pohl T."/>
            <person name="Merkel B.J."/>
            <person name="Hornburger P."/>
            <person name="Mueller R.-W."/>
            <person name="Bruemmer F."/>
            <person name="Labrenz M."/>
            <person name="Spormann A.M."/>
            <person name="Op den Camp H."/>
            <person name="Overmann J."/>
            <person name="Amann R."/>
            <person name="Jetten M.S.M."/>
            <person name="Mascher T."/>
            <person name="Medema M.H."/>
            <person name="Devos D.P."/>
            <person name="Kaster A.-K."/>
            <person name="Ovreas L."/>
            <person name="Rohde M."/>
            <person name="Galperin M.Y."/>
            <person name="Jogler C."/>
        </authorList>
    </citation>
    <scope>NUCLEOTIDE SEQUENCE [LARGE SCALE GENOMIC DNA]</scope>
    <source>
        <strain evidence="2 3">Pan44</strain>
    </source>
</reference>
<feature type="transmembrane region" description="Helical" evidence="1">
    <location>
        <begin position="19"/>
        <end position="37"/>
    </location>
</feature>
<dbReference type="OrthoDB" id="264591at2"/>
<feature type="transmembrane region" description="Helical" evidence="1">
    <location>
        <begin position="229"/>
        <end position="250"/>
    </location>
</feature>
<feature type="transmembrane region" description="Helical" evidence="1">
    <location>
        <begin position="91"/>
        <end position="112"/>
    </location>
</feature>
<feature type="transmembrane region" description="Helical" evidence="1">
    <location>
        <begin position="256"/>
        <end position="273"/>
    </location>
</feature>
<protein>
    <submittedName>
        <fullName evidence="2">ABC-2 family transporter protein</fullName>
    </submittedName>
</protein>
<evidence type="ECO:0000313" key="2">
    <source>
        <dbReference type="EMBL" id="QDT53937.1"/>
    </source>
</evidence>
<feature type="transmembrane region" description="Helical" evidence="1">
    <location>
        <begin position="293"/>
        <end position="315"/>
    </location>
</feature>
<dbReference type="PANTHER" id="PTHR43471:SF10">
    <property type="entry name" value="SLL1107 PROTEIN"/>
    <property type="match status" value="1"/>
</dbReference>
<evidence type="ECO:0000256" key="1">
    <source>
        <dbReference type="SAM" id="Phobius"/>
    </source>
</evidence>
<gene>
    <name evidence="2" type="ORF">Pan44_19640</name>
</gene>
<feature type="transmembrane region" description="Helical" evidence="1">
    <location>
        <begin position="200"/>
        <end position="222"/>
    </location>
</feature>
<dbReference type="AlphaFoldDB" id="A0A517SCT6"/>
<accession>A0A517SCT6</accession>
<keyword evidence="1" id="KW-0472">Membrane</keyword>
<dbReference type="PANTHER" id="PTHR43471">
    <property type="entry name" value="ABC TRANSPORTER PERMEASE"/>
    <property type="match status" value="1"/>
</dbReference>
<name>A0A517SCT6_9PLAN</name>
<keyword evidence="3" id="KW-1185">Reference proteome</keyword>
<dbReference type="EMBL" id="CP036271">
    <property type="protein sequence ID" value="QDT53937.1"/>
    <property type="molecule type" value="Genomic_DNA"/>
</dbReference>
<evidence type="ECO:0000313" key="3">
    <source>
        <dbReference type="Proteomes" id="UP000315700"/>
    </source>
</evidence>
<dbReference type="Pfam" id="PF12679">
    <property type="entry name" value="ABC2_membrane_2"/>
    <property type="match status" value="1"/>
</dbReference>
<sequence length="321" mass="34438">MHTTLAQAAAPATVASSNLILLAGLGVFAILLALFNYGTRAGTIARATWKECLRQPVFSILTAVGVLVVIANMIVPFFAMDDETKMFIDCGLSTILICCLLLAVWTASIAVAEEIEGKTAMTLLSKPINRRQFILGKYFGILQGVLTLLVVLGLVMYVSTYLKFGYDHKEQAKGALEYYVMAEGSSIPKPEPQRLAAANAIIPGLTLILMEAALMAAVSVAISTRLPMLPNMITCFAIFVIGHLTPVLVAAGRFKLVFVQFFANLVATLLPALDNLNMSPAISTGKTIPVQYVALNAVYTVAYVAAAILVAFLLFEDRDLA</sequence>
<dbReference type="InParanoid" id="A0A517SCT6"/>
<proteinExistence type="predicted"/>
<dbReference type="Proteomes" id="UP000315700">
    <property type="component" value="Chromosome"/>
</dbReference>
<feature type="transmembrane region" description="Helical" evidence="1">
    <location>
        <begin position="133"/>
        <end position="158"/>
    </location>
</feature>
<dbReference type="KEGG" id="ccos:Pan44_19640"/>
<dbReference type="RefSeq" id="WP_145029555.1">
    <property type="nucleotide sequence ID" value="NZ_CP036271.1"/>
</dbReference>
<feature type="transmembrane region" description="Helical" evidence="1">
    <location>
        <begin position="57"/>
        <end position="79"/>
    </location>
</feature>
<organism evidence="2 3">
    <name type="scientific">Caulifigura coniformis</name>
    <dbReference type="NCBI Taxonomy" id="2527983"/>
    <lineage>
        <taxon>Bacteria</taxon>
        <taxon>Pseudomonadati</taxon>
        <taxon>Planctomycetota</taxon>
        <taxon>Planctomycetia</taxon>
        <taxon>Planctomycetales</taxon>
        <taxon>Planctomycetaceae</taxon>
        <taxon>Caulifigura</taxon>
    </lineage>
</organism>
<keyword evidence="1" id="KW-0812">Transmembrane</keyword>